<evidence type="ECO:0000313" key="7">
    <source>
        <dbReference type="Proteomes" id="UP000188879"/>
    </source>
</evidence>
<dbReference type="Pfam" id="PF00126">
    <property type="entry name" value="HTH_1"/>
    <property type="match status" value="1"/>
</dbReference>
<dbReference type="InterPro" id="IPR005119">
    <property type="entry name" value="LysR_subst-bd"/>
</dbReference>
<keyword evidence="2" id="KW-0805">Transcription regulation</keyword>
<comment type="similarity">
    <text evidence="1">Belongs to the LysR transcriptional regulatory family.</text>
</comment>
<comment type="caution">
    <text evidence="6">The sequence shown here is derived from an EMBL/GenBank/DDBJ whole genome shotgun (WGS) entry which is preliminary data.</text>
</comment>
<evidence type="ECO:0000313" key="6">
    <source>
        <dbReference type="EMBL" id="ONG58029.1"/>
    </source>
</evidence>
<evidence type="ECO:0000256" key="2">
    <source>
        <dbReference type="ARBA" id="ARBA00023015"/>
    </source>
</evidence>
<dbReference type="OrthoDB" id="7333438at2"/>
<dbReference type="Pfam" id="PF03466">
    <property type="entry name" value="LysR_substrate"/>
    <property type="match status" value="1"/>
</dbReference>
<name>A0A1V2H913_9PROT</name>
<dbReference type="GO" id="GO:0003677">
    <property type="term" value="F:DNA binding"/>
    <property type="evidence" value="ECO:0007669"/>
    <property type="project" value="UniProtKB-KW"/>
</dbReference>
<keyword evidence="3" id="KW-0238">DNA-binding</keyword>
<dbReference type="CDD" id="cd05466">
    <property type="entry name" value="PBP2_LTTR_substrate"/>
    <property type="match status" value="1"/>
</dbReference>
<feature type="domain" description="HTH lysR-type" evidence="5">
    <location>
        <begin position="1"/>
        <end position="58"/>
    </location>
</feature>
<dbReference type="Proteomes" id="UP000188879">
    <property type="component" value="Unassembled WGS sequence"/>
</dbReference>
<evidence type="ECO:0000256" key="1">
    <source>
        <dbReference type="ARBA" id="ARBA00009437"/>
    </source>
</evidence>
<dbReference type="AlphaFoldDB" id="A0A1V2H913"/>
<sequence length="308" mass="33575">MNWDRVRIFLAVARSGQILKAAGELRLNHATVGRQLTALEEELGVRLLERRSQGCSLTGAGEALLAAAERMESEALRVASQLTTIGEAVTGTVRIGAPDGLGNYVLAAELAGLAGRHPGLLVQLVPLPRTFSLSRREADIAITLERPEQGRLMVSKLTDYTLSLYATAGYLARTGPILRPGDLTDRLFVTHVEDFLYSRALDYAAALRRFIGARYECGSVIAQMEAVRAGHGVGILHDYAASRFPELVRVLPETRFLRSYWLVAHADTHDTRRIRLVSRHLAERMRTMSALFAQPGPEGLPGGDPAAG</sequence>
<proteinExistence type="inferred from homology"/>
<dbReference type="PANTHER" id="PTHR30579">
    <property type="entry name" value="TRANSCRIPTIONAL REGULATOR"/>
    <property type="match status" value="1"/>
</dbReference>
<evidence type="ECO:0000259" key="5">
    <source>
        <dbReference type="PROSITE" id="PS50931"/>
    </source>
</evidence>
<reference evidence="6 7" key="1">
    <citation type="submission" date="2016-10" db="EMBL/GenBank/DDBJ databases">
        <title>Draft Genome sequence of Roseomonas sp. strain M3.</title>
        <authorList>
            <person name="Subhash Y."/>
            <person name="Lee S."/>
        </authorList>
    </citation>
    <scope>NUCLEOTIDE SEQUENCE [LARGE SCALE GENOMIC DNA]</scope>
    <source>
        <strain evidence="6 7">M3</strain>
    </source>
</reference>
<gene>
    <name evidence="6" type="ORF">BKE38_03675</name>
</gene>
<dbReference type="InterPro" id="IPR036388">
    <property type="entry name" value="WH-like_DNA-bd_sf"/>
</dbReference>
<protein>
    <submittedName>
        <fullName evidence="6">LysR family transcriptional regulator</fullName>
    </submittedName>
</protein>
<keyword evidence="4" id="KW-0804">Transcription</keyword>
<dbReference type="Gene3D" id="1.10.10.10">
    <property type="entry name" value="Winged helix-like DNA-binding domain superfamily/Winged helix DNA-binding domain"/>
    <property type="match status" value="1"/>
</dbReference>
<dbReference type="RefSeq" id="WP_076956032.1">
    <property type="nucleotide sequence ID" value="NZ_MLCO01000023.1"/>
</dbReference>
<accession>A0A1V2H913</accession>
<dbReference type="SUPFAM" id="SSF46785">
    <property type="entry name" value="Winged helix' DNA-binding domain"/>
    <property type="match status" value="1"/>
</dbReference>
<dbReference type="GO" id="GO:0003700">
    <property type="term" value="F:DNA-binding transcription factor activity"/>
    <property type="evidence" value="ECO:0007669"/>
    <property type="project" value="InterPro"/>
</dbReference>
<evidence type="ECO:0000256" key="4">
    <source>
        <dbReference type="ARBA" id="ARBA00023163"/>
    </source>
</evidence>
<dbReference type="InterPro" id="IPR050176">
    <property type="entry name" value="LTTR"/>
</dbReference>
<dbReference type="InterPro" id="IPR000847">
    <property type="entry name" value="LysR_HTH_N"/>
</dbReference>
<evidence type="ECO:0000256" key="3">
    <source>
        <dbReference type="ARBA" id="ARBA00023125"/>
    </source>
</evidence>
<dbReference type="EMBL" id="MLCO01000023">
    <property type="protein sequence ID" value="ONG58029.1"/>
    <property type="molecule type" value="Genomic_DNA"/>
</dbReference>
<dbReference type="InterPro" id="IPR036390">
    <property type="entry name" value="WH_DNA-bd_sf"/>
</dbReference>
<keyword evidence="7" id="KW-1185">Reference proteome</keyword>
<dbReference type="PANTHER" id="PTHR30579:SF3">
    <property type="entry name" value="TRANSCRIPTIONAL REGULATORY PROTEIN"/>
    <property type="match status" value="1"/>
</dbReference>
<dbReference type="SUPFAM" id="SSF53850">
    <property type="entry name" value="Periplasmic binding protein-like II"/>
    <property type="match status" value="1"/>
</dbReference>
<dbReference type="Gene3D" id="3.40.190.290">
    <property type="match status" value="1"/>
</dbReference>
<dbReference type="PROSITE" id="PS50931">
    <property type="entry name" value="HTH_LYSR"/>
    <property type="match status" value="1"/>
</dbReference>
<organism evidence="6 7">
    <name type="scientific">Teichococcus deserti</name>
    <dbReference type="NCBI Taxonomy" id="1817963"/>
    <lineage>
        <taxon>Bacteria</taxon>
        <taxon>Pseudomonadati</taxon>
        <taxon>Pseudomonadota</taxon>
        <taxon>Alphaproteobacteria</taxon>
        <taxon>Acetobacterales</taxon>
        <taxon>Roseomonadaceae</taxon>
        <taxon>Roseomonas</taxon>
    </lineage>
</organism>